<sequence>MAMVNTRIYVYLMQWDAAYATFWYDQDDYTESFPCLLTVCFGKAPWFSLSFFPLKTSFFDRIIQCSCLAPVVEAHFEHVQISIVTSIDKNCQFNDLKLDMQSHMTYKYLR</sequence>
<keyword evidence="2" id="KW-1185">Reference proteome</keyword>
<accession>A0A024FY56</accession>
<name>A0A024FY56_9STRA</name>
<dbReference type="Proteomes" id="UP000053237">
    <property type="component" value="Unassembled WGS sequence"/>
</dbReference>
<reference evidence="1 2" key="1">
    <citation type="submission" date="2012-05" db="EMBL/GenBank/DDBJ databases">
        <title>Recombination and specialization in a pathogen metapopulation.</title>
        <authorList>
            <person name="Gardiner A."/>
            <person name="Kemen E."/>
            <person name="Schultz-Larsen T."/>
            <person name="MacLean D."/>
            <person name="Van Oosterhout C."/>
            <person name="Jones J.D.G."/>
        </authorList>
    </citation>
    <scope>NUCLEOTIDE SEQUENCE [LARGE SCALE GENOMIC DNA]</scope>
    <source>
        <strain evidence="1 2">Ac Nc2</strain>
    </source>
</reference>
<evidence type="ECO:0000313" key="2">
    <source>
        <dbReference type="Proteomes" id="UP000053237"/>
    </source>
</evidence>
<gene>
    <name evidence="1" type="ORF">BN9_131600</name>
</gene>
<protein>
    <submittedName>
        <fullName evidence="1">Uncharacterized protein</fullName>
    </submittedName>
</protein>
<organism evidence="1 2">
    <name type="scientific">Albugo candida</name>
    <dbReference type="NCBI Taxonomy" id="65357"/>
    <lineage>
        <taxon>Eukaryota</taxon>
        <taxon>Sar</taxon>
        <taxon>Stramenopiles</taxon>
        <taxon>Oomycota</taxon>
        <taxon>Peronosporomycetes</taxon>
        <taxon>Albuginales</taxon>
        <taxon>Albuginaceae</taxon>
        <taxon>Albugo</taxon>
    </lineage>
</organism>
<evidence type="ECO:0000313" key="1">
    <source>
        <dbReference type="EMBL" id="CCI11589.1"/>
    </source>
</evidence>
<comment type="caution">
    <text evidence="1">The sequence shown here is derived from an EMBL/GenBank/DDBJ whole genome shotgun (WGS) entry which is preliminary data.</text>
</comment>
<dbReference type="AlphaFoldDB" id="A0A024FY56"/>
<dbReference type="InParanoid" id="A0A024FY56"/>
<dbReference type="EMBL" id="CAIX01001277">
    <property type="protein sequence ID" value="CCI11589.1"/>
    <property type="molecule type" value="Genomic_DNA"/>
</dbReference>
<proteinExistence type="predicted"/>